<keyword evidence="3 6" id="KW-0812">Transmembrane</keyword>
<evidence type="ECO:0000256" key="2">
    <source>
        <dbReference type="ARBA" id="ARBA00022448"/>
    </source>
</evidence>
<evidence type="ECO:0000313" key="8">
    <source>
        <dbReference type="Proteomes" id="UP000002734"/>
    </source>
</evidence>
<keyword evidence="2" id="KW-0813">Transport</keyword>
<evidence type="ECO:0000313" key="7">
    <source>
        <dbReference type="EMBL" id="ACS85613.1"/>
    </source>
</evidence>
<dbReference type="eggNOG" id="COG1133">
    <property type="taxonomic scope" value="Bacteria"/>
</dbReference>
<evidence type="ECO:0000256" key="6">
    <source>
        <dbReference type="SAM" id="Phobius"/>
    </source>
</evidence>
<dbReference type="STRING" id="579405.Dd703_1817"/>
<dbReference type="InterPro" id="IPR009248">
    <property type="entry name" value="SbmA_BacA"/>
</dbReference>
<dbReference type="InterPro" id="IPR050835">
    <property type="entry name" value="ABC_transporter_sub-D"/>
</dbReference>
<dbReference type="GO" id="GO:0005886">
    <property type="term" value="C:plasma membrane"/>
    <property type="evidence" value="ECO:0007669"/>
    <property type="project" value="UniProtKB-SubCell"/>
</dbReference>
<protein>
    <submittedName>
        <fullName evidence="7">SbmABacA family protein</fullName>
    </submittedName>
</protein>
<evidence type="ECO:0000256" key="4">
    <source>
        <dbReference type="ARBA" id="ARBA00022989"/>
    </source>
</evidence>
<comment type="subcellular location">
    <subcellularLocation>
        <location evidence="1">Cell membrane</location>
        <topology evidence="1">Multi-pass membrane protein</topology>
    </subcellularLocation>
</comment>
<dbReference type="InterPro" id="IPR036640">
    <property type="entry name" value="ABC1_TM_sf"/>
</dbReference>
<accession>C6C503</accession>
<feature type="transmembrane region" description="Helical" evidence="6">
    <location>
        <begin position="138"/>
        <end position="164"/>
    </location>
</feature>
<feature type="transmembrane region" description="Helical" evidence="6">
    <location>
        <begin position="309"/>
        <end position="326"/>
    </location>
</feature>
<name>C6C503_MUSP7</name>
<dbReference type="GO" id="GO:0015833">
    <property type="term" value="P:peptide transport"/>
    <property type="evidence" value="ECO:0007669"/>
    <property type="project" value="InterPro"/>
</dbReference>
<dbReference type="RefSeq" id="WP_012765430.1">
    <property type="nucleotide sequence ID" value="NC_012880.1"/>
</dbReference>
<feature type="transmembrane region" description="Helical" evidence="6">
    <location>
        <begin position="52"/>
        <end position="74"/>
    </location>
</feature>
<sequence>MFKSFFPYPRLFFPSALLWALFAVVVWYVWYLPLGTHLLQFAEPLPQGVARFWSPAFLWFYSYYLICTGIFAGAWRLLRPHPWQRWSVWGSALIIFVTYFSVEVGLAVNDWYVPFYDLVQKALSAPNAVKIQDFYRELLVIFGIAMVAVLVGVMNLFFVSHYVFRWRTAMNNYYIDHWQQLRHIEGAAQRIQEDTMRFASTVESLGVDLVKSLMTLIAFLPVLIALSVHVKELPLLGAVPYGLVIAAVLWSLAGTGLLALIGIKLPGLEFNNQKVEAAYRKELVYGEDDAARATPPTVKQLFANVRKNYFRLYFHYTYFNIARVFYLQADNVFSIIVLLPSIVAGSLTLGLMTQITNVFDQVRSSFQYLINSWTTIVELMSIYKRLRSFESVICDNTSVDNSTNVSLPSGIESSGH</sequence>
<dbReference type="AlphaFoldDB" id="C6C503"/>
<feature type="transmembrane region" description="Helical" evidence="6">
    <location>
        <begin position="12"/>
        <end position="32"/>
    </location>
</feature>
<evidence type="ECO:0000256" key="5">
    <source>
        <dbReference type="ARBA" id="ARBA00023136"/>
    </source>
</evidence>
<organism evidence="7 8">
    <name type="scientific">Musicola paradisiaca (strain Ech703)</name>
    <name type="common">Dickeya paradisiaca</name>
    <name type="synonym">Dickeya dadantii</name>
    <dbReference type="NCBI Taxonomy" id="579405"/>
    <lineage>
        <taxon>Bacteria</taxon>
        <taxon>Pseudomonadati</taxon>
        <taxon>Pseudomonadota</taxon>
        <taxon>Gammaproteobacteria</taxon>
        <taxon>Enterobacterales</taxon>
        <taxon>Pectobacteriaceae</taxon>
        <taxon>Musicola</taxon>
    </lineage>
</organism>
<dbReference type="NCBIfam" id="NF008306">
    <property type="entry name" value="PRK11098.1"/>
    <property type="match status" value="1"/>
</dbReference>
<feature type="transmembrane region" description="Helical" evidence="6">
    <location>
        <begin position="205"/>
        <end position="226"/>
    </location>
</feature>
<dbReference type="KEGG" id="dda:Dd703_1817"/>
<feature type="transmembrane region" description="Helical" evidence="6">
    <location>
        <begin position="332"/>
        <end position="353"/>
    </location>
</feature>
<dbReference type="NCBIfam" id="NF009036">
    <property type="entry name" value="PRK12369.1"/>
    <property type="match status" value="1"/>
</dbReference>
<dbReference type="PANTHER" id="PTHR11384:SF59">
    <property type="entry name" value="LYSOSOMAL COBALAMIN TRANSPORTER ABCD4"/>
    <property type="match status" value="1"/>
</dbReference>
<dbReference type="HOGENOM" id="CLU_045533_0_0_6"/>
<feature type="transmembrane region" description="Helical" evidence="6">
    <location>
        <begin position="86"/>
        <end position="108"/>
    </location>
</feature>
<gene>
    <name evidence="7" type="ordered locus">Dd703_1817</name>
</gene>
<evidence type="ECO:0000256" key="1">
    <source>
        <dbReference type="ARBA" id="ARBA00004651"/>
    </source>
</evidence>
<proteinExistence type="predicted"/>
<keyword evidence="5 6" id="KW-0472">Membrane</keyword>
<dbReference type="Proteomes" id="UP000002734">
    <property type="component" value="Chromosome"/>
</dbReference>
<keyword evidence="4 6" id="KW-1133">Transmembrane helix</keyword>
<evidence type="ECO:0000256" key="3">
    <source>
        <dbReference type="ARBA" id="ARBA00022692"/>
    </source>
</evidence>
<dbReference type="PANTHER" id="PTHR11384">
    <property type="entry name" value="ATP-BINDING CASSETTE, SUB-FAMILY D MEMBER"/>
    <property type="match status" value="1"/>
</dbReference>
<dbReference type="EMBL" id="CP001654">
    <property type="protein sequence ID" value="ACS85613.1"/>
    <property type="molecule type" value="Genomic_DNA"/>
</dbReference>
<dbReference type="GO" id="GO:0005524">
    <property type="term" value="F:ATP binding"/>
    <property type="evidence" value="ECO:0007669"/>
    <property type="project" value="InterPro"/>
</dbReference>
<dbReference type="SUPFAM" id="SSF90123">
    <property type="entry name" value="ABC transporter transmembrane region"/>
    <property type="match status" value="2"/>
</dbReference>
<keyword evidence="8" id="KW-1185">Reference proteome</keyword>
<dbReference type="GO" id="GO:1904680">
    <property type="term" value="F:peptide transmembrane transporter activity"/>
    <property type="evidence" value="ECO:0007669"/>
    <property type="project" value="InterPro"/>
</dbReference>
<dbReference type="Pfam" id="PF05992">
    <property type="entry name" value="SbmA_BacA"/>
    <property type="match status" value="1"/>
</dbReference>
<feature type="transmembrane region" description="Helical" evidence="6">
    <location>
        <begin position="238"/>
        <end position="263"/>
    </location>
</feature>
<reference evidence="7" key="1">
    <citation type="submission" date="2009-06" db="EMBL/GenBank/DDBJ databases">
        <title>Complete sequence of Dickeya dadantii Ech703.</title>
        <authorList>
            <consortium name="US DOE Joint Genome Institute"/>
            <person name="Lucas S."/>
            <person name="Copeland A."/>
            <person name="Lapidus A."/>
            <person name="Glavina del Rio T."/>
            <person name="Dalin E."/>
            <person name="Tice H."/>
            <person name="Bruce D."/>
            <person name="Goodwin L."/>
            <person name="Pitluck S."/>
            <person name="Chertkov O."/>
            <person name="Brettin T."/>
            <person name="Detter J.C."/>
            <person name="Han C."/>
            <person name="Larimer F."/>
            <person name="Land M."/>
            <person name="Hauser L."/>
            <person name="Kyrpides N."/>
            <person name="Mikhailova N."/>
            <person name="Balakrishnan V."/>
            <person name="Glasner J."/>
            <person name="Perna N.T."/>
        </authorList>
    </citation>
    <scope>NUCLEOTIDE SEQUENCE [LARGE SCALE GENOMIC DNA]</scope>
    <source>
        <strain evidence="7">Ech703</strain>
    </source>
</reference>